<feature type="transmembrane region" description="Helical" evidence="1">
    <location>
        <begin position="84"/>
        <end position="110"/>
    </location>
</feature>
<keyword evidence="1" id="KW-0472">Membrane</keyword>
<feature type="transmembrane region" description="Helical" evidence="1">
    <location>
        <begin position="116"/>
        <end position="138"/>
    </location>
</feature>
<dbReference type="EMBL" id="JNAH01000008">
    <property type="protein sequence ID" value="KGF85421.1"/>
    <property type="molecule type" value="Genomic_DNA"/>
</dbReference>
<dbReference type="eggNOG" id="ENOG5033Z3Z">
    <property type="taxonomic scope" value="Bacteria"/>
</dbReference>
<dbReference type="AlphaFoldDB" id="A0A0A1ZA51"/>
<proteinExistence type="predicted"/>
<organism evidence="2 3">
    <name type="scientific">Prochlorococcus marinus str. GP2</name>
    <dbReference type="NCBI Taxonomy" id="59925"/>
    <lineage>
        <taxon>Bacteria</taxon>
        <taxon>Bacillati</taxon>
        <taxon>Cyanobacteriota</taxon>
        <taxon>Cyanophyceae</taxon>
        <taxon>Synechococcales</taxon>
        <taxon>Prochlorococcaceae</taxon>
        <taxon>Prochlorococcus</taxon>
    </lineage>
</organism>
<gene>
    <name evidence="2" type="ORF">EU91_1522</name>
</gene>
<protein>
    <submittedName>
        <fullName evidence="2">Uncharacterized protein</fullName>
    </submittedName>
</protein>
<name>A0A0A1ZA51_PROMR</name>
<dbReference type="STRING" id="59925.EU91_1522"/>
<keyword evidence="1" id="KW-1133">Transmembrane helix</keyword>
<dbReference type="RefSeq" id="WP_032524935.1">
    <property type="nucleotide sequence ID" value="NZ_CP138934.1"/>
</dbReference>
<dbReference type="OrthoDB" id="428329at2"/>
<keyword evidence="1" id="KW-0812">Transmembrane</keyword>
<dbReference type="Proteomes" id="UP000030598">
    <property type="component" value="Unassembled WGS sequence"/>
</dbReference>
<evidence type="ECO:0000256" key="1">
    <source>
        <dbReference type="SAM" id="Phobius"/>
    </source>
</evidence>
<reference evidence="3" key="1">
    <citation type="journal article" date="2014" name="Sci. Data">
        <title>Genomes of diverse isolates of the marine cyanobacterium Prochlorococcus.</title>
        <authorList>
            <person name="Biller S."/>
            <person name="Berube P."/>
            <person name="Thompson J."/>
            <person name="Kelly L."/>
            <person name="Roggensack S."/>
            <person name="Awad L."/>
            <person name="Roache-Johnson K."/>
            <person name="Ding H."/>
            <person name="Giovannoni S.J."/>
            <person name="Moore L.R."/>
            <person name="Chisholm S.W."/>
        </authorList>
    </citation>
    <scope>NUCLEOTIDE SEQUENCE [LARGE SCALE GENOMIC DNA]</scope>
    <source>
        <strain evidence="3">GP2</strain>
    </source>
</reference>
<evidence type="ECO:0000313" key="3">
    <source>
        <dbReference type="Proteomes" id="UP000030598"/>
    </source>
</evidence>
<comment type="caution">
    <text evidence="2">The sequence shown here is derived from an EMBL/GenBank/DDBJ whole genome shotgun (WGS) entry which is preliminary data.</text>
</comment>
<sequence length="188" mass="21061">MTKSIVIFEDIDQCIQLFDVFKEKSVMLSEAILIPPISEKISSDETELLNAKANILFKSQNFEDIRILNPKLDRKIRQQDMSRWLMPFGFVAGIAFSNMTNLSTFSFLGLNNIGESLIGGLLGMGSGYLGSIVSSASININRNKELRSIINFNKEGKWLVLLENQIGAELPWALIKQSEAKDIIFLEG</sequence>
<accession>A0A0A1ZA51</accession>
<evidence type="ECO:0000313" key="2">
    <source>
        <dbReference type="EMBL" id="KGF85421.1"/>
    </source>
</evidence>